<dbReference type="EMBL" id="FLYH01000009">
    <property type="protein sequence ID" value="SCA83370.1"/>
    <property type="molecule type" value="Genomic_DNA"/>
</dbReference>
<protein>
    <recommendedName>
        <fullName evidence="4">VIR protein</fullName>
    </recommendedName>
</protein>
<name>A0A1G4EHX0_PLAVI</name>
<keyword evidence="1" id="KW-0812">Transmembrane</keyword>
<evidence type="ECO:0000313" key="2">
    <source>
        <dbReference type="EMBL" id="SCA83370.1"/>
    </source>
</evidence>
<feature type="transmembrane region" description="Helical" evidence="1">
    <location>
        <begin position="130"/>
        <end position="153"/>
    </location>
</feature>
<dbReference type="InterPro" id="IPR022139">
    <property type="entry name" value="Fam-L/Fam-M-like_plasmodium"/>
</dbReference>
<dbReference type="VEuPathDB" id="PlasmoDB:PVP01_0002980"/>
<sequence length="221" mass="25599">GFHDIYLNIKYNKGNTGNVKNNRLLTNDVPLSETGQSNALNNVTLPDEQNIIKDIRGSSEIHDKVKKDTSNSMHAYIKKLEHGYHNKKGLKRLDCHYEKKLFHEMYKLDTIAGHMKSKNSYFKKVIWKRYGLRFVIFSLVVLFGIVTSILGYISTINNPPTNISCKTNNQKPCSFCKSMSDFLPVPSSVLFFPLTIAYLSFVIYIFSKVRKYKRLKRKYVK</sequence>
<dbReference type="AlphaFoldDB" id="A0A1G4EHX0"/>
<evidence type="ECO:0000313" key="3">
    <source>
        <dbReference type="Proteomes" id="UP000196402"/>
    </source>
</evidence>
<dbReference type="VEuPathDB" id="PlasmoDB:PVW1_040008900"/>
<accession>A0A1G4EHX0</accession>
<feature type="transmembrane region" description="Helical" evidence="1">
    <location>
        <begin position="189"/>
        <end position="207"/>
    </location>
</feature>
<dbReference type="Proteomes" id="UP000196402">
    <property type="component" value="Unassembled WGS sequence"/>
</dbReference>
<dbReference type="VEuPathDB" id="PlasmoDB:PVX_038690"/>
<feature type="non-terminal residue" evidence="2">
    <location>
        <position position="1"/>
    </location>
</feature>
<evidence type="ECO:0000256" key="1">
    <source>
        <dbReference type="SAM" id="Phobius"/>
    </source>
</evidence>
<feature type="non-terminal residue" evidence="2">
    <location>
        <position position="221"/>
    </location>
</feature>
<evidence type="ECO:0008006" key="4">
    <source>
        <dbReference type="Google" id="ProtNLM"/>
    </source>
</evidence>
<reference evidence="2 3" key="1">
    <citation type="submission" date="2016-07" db="EMBL/GenBank/DDBJ databases">
        <authorList>
            <consortium name="Pathogen Informatics"/>
        </authorList>
    </citation>
    <scope>NUCLEOTIDE SEQUENCE [LARGE SCALE GENOMIC DNA]</scope>
</reference>
<keyword evidence="1" id="KW-0472">Membrane</keyword>
<keyword evidence="1" id="KW-1133">Transmembrane helix</keyword>
<proteinExistence type="predicted"/>
<dbReference type="Pfam" id="PF12420">
    <property type="entry name" value="DUF3671"/>
    <property type="match status" value="1"/>
</dbReference>
<dbReference type="VEuPathDB" id="PlasmoDB:PVPAM_110060700"/>
<organism evidence="2 3">
    <name type="scientific">Plasmodium vivax</name>
    <name type="common">malaria parasite P. vivax</name>
    <dbReference type="NCBI Taxonomy" id="5855"/>
    <lineage>
        <taxon>Eukaryota</taxon>
        <taxon>Sar</taxon>
        <taxon>Alveolata</taxon>
        <taxon>Apicomplexa</taxon>
        <taxon>Aconoidasida</taxon>
        <taxon>Haemosporida</taxon>
        <taxon>Plasmodiidae</taxon>
        <taxon>Plasmodium</taxon>
        <taxon>Plasmodium (Plasmodium)</taxon>
    </lineage>
</organism>
<gene>
    <name evidence="2" type="ORF">PVT01_000008600</name>
</gene>